<gene>
    <name evidence="1" type="ORF">PSYICH_LOCUS13917</name>
</gene>
<evidence type="ECO:0000313" key="2">
    <source>
        <dbReference type="Proteomes" id="UP001153636"/>
    </source>
</evidence>
<proteinExistence type="predicted"/>
<keyword evidence="2" id="KW-1185">Reference proteome</keyword>
<sequence length="227" mass="25917">MIYKEYYFYGLKNVLLVIVYLMLTVLPTTHSAPSTMNPPRKATTAKWLRNCLTEVNIAKAYAENDKINFTEYPNYVNGTPLSWLPDLGKKVDDDIPQDVMDELTVERALPTIYTNLQKIAAVLEDVIKEIKDKRLQKYFVSIRDLNSHIFEVFKQVMGSMGMHIPTDVTDSSEAALPMEAIQAFRDENETGTTAFATIIFRECINNYQYASQTLCHLIKQLDPRGCS</sequence>
<name>A0A9P0D2E9_9CUCU</name>
<dbReference type="EMBL" id="OV651819">
    <property type="protein sequence ID" value="CAH1112997.1"/>
    <property type="molecule type" value="Genomic_DNA"/>
</dbReference>
<reference evidence="1" key="1">
    <citation type="submission" date="2022-01" db="EMBL/GenBank/DDBJ databases">
        <authorList>
            <person name="King R."/>
        </authorList>
    </citation>
    <scope>NUCLEOTIDE SEQUENCE</scope>
</reference>
<accession>A0A9P0D2E9</accession>
<evidence type="ECO:0000313" key="1">
    <source>
        <dbReference type="EMBL" id="CAH1112997.1"/>
    </source>
</evidence>
<dbReference type="AlphaFoldDB" id="A0A9P0D2E9"/>
<dbReference type="Proteomes" id="UP001153636">
    <property type="component" value="Chromosome 7"/>
</dbReference>
<dbReference type="OrthoDB" id="6049566at2759"/>
<protein>
    <submittedName>
        <fullName evidence="1">Uncharacterized protein</fullName>
    </submittedName>
</protein>
<organism evidence="1 2">
    <name type="scientific">Psylliodes chrysocephalus</name>
    <dbReference type="NCBI Taxonomy" id="3402493"/>
    <lineage>
        <taxon>Eukaryota</taxon>
        <taxon>Metazoa</taxon>
        <taxon>Ecdysozoa</taxon>
        <taxon>Arthropoda</taxon>
        <taxon>Hexapoda</taxon>
        <taxon>Insecta</taxon>
        <taxon>Pterygota</taxon>
        <taxon>Neoptera</taxon>
        <taxon>Endopterygota</taxon>
        <taxon>Coleoptera</taxon>
        <taxon>Polyphaga</taxon>
        <taxon>Cucujiformia</taxon>
        <taxon>Chrysomeloidea</taxon>
        <taxon>Chrysomelidae</taxon>
        <taxon>Galerucinae</taxon>
        <taxon>Alticini</taxon>
        <taxon>Psylliodes</taxon>
    </lineage>
</organism>